<evidence type="ECO:0000256" key="7">
    <source>
        <dbReference type="ARBA" id="ARBA00023136"/>
    </source>
</evidence>
<keyword evidence="4" id="KW-1003">Cell membrane</keyword>
<dbReference type="Gene3D" id="1.10.3470.10">
    <property type="entry name" value="ABC transporter involved in vitamin B12 uptake, BtuC"/>
    <property type="match status" value="1"/>
</dbReference>
<evidence type="ECO:0000313" key="9">
    <source>
        <dbReference type="EMBL" id="MFM2483857.1"/>
    </source>
</evidence>
<feature type="transmembrane region" description="Helical" evidence="8">
    <location>
        <begin position="246"/>
        <end position="275"/>
    </location>
</feature>
<dbReference type="RefSeq" id="WP_408622011.1">
    <property type="nucleotide sequence ID" value="NZ_JBEQCT010000001.1"/>
</dbReference>
<dbReference type="Pfam" id="PF01032">
    <property type="entry name" value="FecCD"/>
    <property type="match status" value="1"/>
</dbReference>
<name>A0ABW9G2Q5_9GAMM</name>
<organism evidence="9 10">
    <name type="scientific">Celerinatantimonas yamalensis</name>
    <dbReference type="NCBI Taxonomy" id="559956"/>
    <lineage>
        <taxon>Bacteria</taxon>
        <taxon>Pseudomonadati</taxon>
        <taxon>Pseudomonadota</taxon>
        <taxon>Gammaproteobacteria</taxon>
        <taxon>Celerinatantimonadaceae</taxon>
        <taxon>Celerinatantimonas</taxon>
    </lineage>
</organism>
<comment type="caution">
    <text evidence="9">The sequence shown here is derived from an EMBL/GenBank/DDBJ whole genome shotgun (WGS) entry which is preliminary data.</text>
</comment>
<feature type="transmembrane region" description="Helical" evidence="8">
    <location>
        <begin position="96"/>
        <end position="118"/>
    </location>
</feature>
<keyword evidence="5 8" id="KW-0812">Transmembrane</keyword>
<dbReference type="PANTHER" id="PTHR30472">
    <property type="entry name" value="FERRIC ENTEROBACTIN TRANSPORT SYSTEM PERMEASE PROTEIN"/>
    <property type="match status" value="1"/>
</dbReference>
<accession>A0ABW9G2Q5</accession>
<keyword evidence="7 8" id="KW-0472">Membrane</keyword>
<dbReference type="InterPro" id="IPR037294">
    <property type="entry name" value="ABC_BtuC-like"/>
</dbReference>
<evidence type="ECO:0000313" key="10">
    <source>
        <dbReference type="Proteomes" id="UP001629953"/>
    </source>
</evidence>
<gene>
    <name evidence="9" type="ORF">ABUE30_02045</name>
</gene>
<evidence type="ECO:0000256" key="4">
    <source>
        <dbReference type="ARBA" id="ARBA00022475"/>
    </source>
</evidence>
<feature type="transmembrane region" description="Helical" evidence="8">
    <location>
        <begin position="64"/>
        <end position="84"/>
    </location>
</feature>
<evidence type="ECO:0000256" key="6">
    <source>
        <dbReference type="ARBA" id="ARBA00022989"/>
    </source>
</evidence>
<comment type="similarity">
    <text evidence="2">Belongs to the binding-protein-dependent transport system permease family. FecCD subfamily.</text>
</comment>
<proteinExistence type="inferred from homology"/>
<dbReference type="InterPro" id="IPR000522">
    <property type="entry name" value="ABC_transptr_permease_BtuC"/>
</dbReference>
<sequence>MPTTQSIKMLPPFRRSSWCWWFALCGLCGAFILHLNIGDYALQWQTLFSAHSNLSQQIFWQLRFPRALGAVLVGAALGGSGSVLQTVLHNPLAEPGLLGISSGASLAAVALMVFAAILGWTLPVWGVMFAALMGALLVAGLLFALARRYQLSAGALLLFGVVIGIIAGAALTWLLYLSPTQNLRQLLYWLMGSLSFASQQVYQLAPIFVVVVIMLARDAKHLNALLLGERHAFALGVDVRRLRPRLVLWVSLLSAIAVACAGTISFIGLLVPHVLRRWLGDEQRQLLWMSMLVGALSVLLADCLALTILPGAELPIGVITATIGGPILFILLIRKPYD</sequence>
<feature type="transmembrane region" description="Helical" evidence="8">
    <location>
        <begin position="124"/>
        <end position="146"/>
    </location>
</feature>
<feature type="transmembrane region" description="Helical" evidence="8">
    <location>
        <begin position="153"/>
        <end position="176"/>
    </location>
</feature>
<dbReference type="Proteomes" id="UP001629953">
    <property type="component" value="Unassembled WGS sequence"/>
</dbReference>
<feature type="transmembrane region" description="Helical" evidence="8">
    <location>
        <begin position="287"/>
        <end position="309"/>
    </location>
</feature>
<reference evidence="9 10" key="1">
    <citation type="journal article" date="2013" name="Int. J. Syst. Evol. Microbiol.">
        <title>Celerinatantimonas yamalensis sp. nov., a cold-adapted diazotrophic bacterium from a cold permafrost brine.</title>
        <authorList>
            <person name="Shcherbakova V."/>
            <person name="Chuvilskaya N."/>
            <person name="Rivkina E."/>
            <person name="Demidov N."/>
            <person name="Uchaeva V."/>
            <person name="Suetin S."/>
            <person name="Suzina N."/>
            <person name="Gilichinsky D."/>
        </authorList>
    </citation>
    <scope>NUCLEOTIDE SEQUENCE [LARGE SCALE GENOMIC DNA]</scope>
    <source>
        <strain evidence="9 10">C7</strain>
    </source>
</reference>
<protein>
    <submittedName>
        <fullName evidence="9">Iron chelate uptake ABC transporter family permease subunit</fullName>
    </submittedName>
</protein>
<keyword evidence="3" id="KW-0813">Transport</keyword>
<evidence type="ECO:0000256" key="1">
    <source>
        <dbReference type="ARBA" id="ARBA00004651"/>
    </source>
</evidence>
<evidence type="ECO:0000256" key="2">
    <source>
        <dbReference type="ARBA" id="ARBA00007935"/>
    </source>
</evidence>
<keyword evidence="6 8" id="KW-1133">Transmembrane helix</keyword>
<comment type="subcellular location">
    <subcellularLocation>
        <location evidence="1">Cell membrane</location>
        <topology evidence="1">Multi-pass membrane protein</topology>
    </subcellularLocation>
</comment>
<evidence type="ECO:0000256" key="8">
    <source>
        <dbReference type="SAM" id="Phobius"/>
    </source>
</evidence>
<evidence type="ECO:0000256" key="5">
    <source>
        <dbReference type="ARBA" id="ARBA00022692"/>
    </source>
</evidence>
<dbReference type="EMBL" id="JBEQCT010000001">
    <property type="protein sequence ID" value="MFM2483857.1"/>
    <property type="molecule type" value="Genomic_DNA"/>
</dbReference>
<keyword evidence="10" id="KW-1185">Reference proteome</keyword>
<dbReference type="CDD" id="cd06550">
    <property type="entry name" value="TM_ABC_iron-siderophores_like"/>
    <property type="match status" value="1"/>
</dbReference>
<dbReference type="SUPFAM" id="SSF81345">
    <property type="entry name" value="ABC transporter involved in vitamin B12 uptake, BtuC"/>
    <property type="match status" value="1"/>
</dbReference>
<dbReference type="PANTHER" id="PTHR30472:SF29">
    <property type="entry name" value="VITAMIN B12 IMPORT SYSTEM PERMEASE PROTEIN BTUC"/>
    <property type="match status" value="1"/>
</dbReference>
<feature type="transmembrane region" description="Helical" evidence="8">
    <location>
        <begin position="18"/>
        <end position="37"/>
    </location>
</feature>
<feature type="transmembrane region" description="Helical" evidence="8">
    <location>
        <begin position="316"/>
        <end position="333"/>
    </location>
</feature>
<feature type="transmembrane region" description="Helical" evidence="8">
    <location>
        <begin position="196"/>
        <end position="216"/>
    </location>
</feature>
<evidence type="ECO:0000256" key="3">
    <source>
        <dbReference type="ARBA" id="ARBA00022448"/>
    </source>
</evidence>